<evidence type="ECO:0000313" key="2">
    <source>
        <dbReference type="EMBL" id="KAK4338044.1"/>
    </source>
</evidence>
<reference evidence="2" key="1">
    <citation type="submission" date="2023-12" db="EMBL/GenBank/DDBJ databases">
        <title>Genome assembly of Anisodus tanguticus.</title>
        <authorList>
            <person name="Wang Y.-J."/>
        </authorList>
    </citation>
    <scope>NUCLEOTIDE SEQUENCE</scope>
    <source>
        <strain evidence="2">KB-2021</strain>
        <tissue evidence="2">Leaf</tissue>
    </source>
</reference>
<organism evidence="2 3">
    <name type="scientific">Anisodus tanguticus</name>
    <dbReference type="NCBI Taxonomy" id="243964"/>
    <lineage>
        <taxon>Eukaryota</taxon>
        <taxon>Viridiplantae</taxon>
        <taxon>Streptophyta</taxon>
        <taxon>Embryophyta</taxon>
        <taxon>Tracheophyta</taxon>
        <taxon>Spermatophyta</taxon>
        <taxon>Magnoliopsida</taxon>
        <taxon>eudicotyledons</taxon>
        <taxon>Gunneridae</taxon>
        <taxon>Pentapetalae</taxon>
        <taxon>asterids</taxon>
        <taxon>lamiids</taxon>
        <taxon>Solanales</taxon>
        <taxon>Solanaceae</taxon>
        <taxon>Solanoideae</taxon>
        <taxon>Hyoscyameae</taxon>
        <taxon>Anisodus</taxon>
    </lineage>
</organism>
<feature type="region of interest" description="Disordered" evidence="1">
    <location>
        <begin position="1"/>
        <end position="26"/>
    </location>
</feature>
<evidence type="ECO:0000313" key="3">
    <source>
        <dbReference type="Proteomes" id="UP001291623"/>
    </source>
</evidence>
<dbReference type="Proteomes" id="UP001291623">
    <property type="component" value="Unassembled WGS sequence"/>
</dbReference>
<proteinExistence type="predicted"/>
<dbReference type="AlphaFoldDB" id="A0AAE1QRN6"/>
<comment type="caution">
    <text evidence="2">The sequence shown here is derived from an EMBL/GenBank/DDBJ whole genome shotgun (WGS) entry which is preliminary data.</text>
</comment>
<evidence type="ECO:0000256" key="1">
    <source>
        <dbReference type="SAM" id="MobiDB-lite"/>
    </source>
</evidence>
<gene>
    <name evidence="2" type="ORF">RND71_042531</name>
</gene>
<dbReference type="EMBL" id="JAVYJV010000024">
    <property type="protein sequence ID" value="KAK4338044.1"/>
    <property type="molecule type" value="Genomic_DNA"/>
</dbReference>
<name>A0AAE1QRN6_9SOLA</name>
<protein>
    <submittedName>
        <fullName evidence="2">Uncharacterized protein</fullName>
    </submittedName>
</protein>
<keyword evidence="3" id="KW-1185">Reference proteome</keyword>
<accession>A0AAE1QRN6</accession>
<sequence>MFKGDVVASRSKAIDKKKNKSSDVVSDEPLTGDNLFGIVAKVIEDVTVVLVLEEESHLQMVEMKVEEEIVAVMAVVKMED</sequence>